<dbReference type="GO" id="GO:0005768">
    <property type="term" value="C:endosome"/>
    <property type="evidence" value="ECO:0007669"/>
    <property type="project" value="TreeGrafter"/>
</dbReference>
<dbReference type="GO" id="GO:0006895">
    <property type="term" value="P:Golgi to endosome transport"/>
    <property type="evidence" value="ECO:0007669"/>
    <property type="project" value="InterPro"/>
</dbReference>
<dbReference type="InterPro" id="IPR016024">
    <property type="entry name" value="ARM-type_fold"/>
</dbReference>
<dbReference type="Pfam" id="PF24598">
    <property type="entry name" value="DOP1_C"/>
    <property type="match status" value="1"/>
</dbReference>
<proteinExistence type="predicted"/>
<dbReference type="Proteomes" id="UP000677054">
    <property type="component" value="Unassembled WGS sequence"/>
</dbReference>
<evidence type="ECO:0000313" key="2">
    <source>
        <dbReference type="EMBL" id="CAD7240986.1"/>
    </source>
</evidence>
<dbReference type="PANTHER" id="PTHR14042">
    <property type="entry name" value="DOPEY-RELATED"/>
    <property type="match status" value="1"/>
</dbReference>
<dbReference type="AlphaFoldDB" id="A0A7R9A050"/>
<accession>A0A7R9A050</accession>
<protein>
    <recommendedName>
        <fullName evidence="1">DOP1-like C-terminal domain-containing protein</fullName>
    </recommendedName>
</protein>
<dbReference type="GO" id="GO:0005802">
    <property type="term" value="C:trans-Golgi network"/>
    <property type="evidence" value="ECO:0007669"/>
    <property type="project" value="TreeGrafter"/>
</dbReference>
<dbReference type="GO" id="GO:0005829">
    <property type="term" value="C:cytosol"/>
    <property type="evidence" value="ECO:0007669"/>
    <property type="project" value="GOC"/>
</dbReference>
<organism evidence="2">
    <name type="scientific">Darwinula stevensoni</name>
    <dbReference type="NCBI Taxonomy" id="69355"/>
    <lineage>
        <taxon>Eukaryota</taxon>
        <taxon>Metazoa</taxon>
        <taxon>Ecdysozoa</taxon>
        <taxon>Arthropoda</taxon>
        <taxon>Crustacea</taxon>
        <taxon>Oligostraca</taxon>
        <taxon>Ostracoda</taxon>
        <taxon>Podocopa</taxon>
        <taxon>Podocopida</taxon>
        <taxon>Darwinulocopina</taxon>
        <taxon>Darwinuloidea</taxon>
        <taxon>Darwinulidae</taxon>
        <taxon>Darwinula</taxon>
    </lineage>
</organism>
<reference evidence="2" key="1">
    <citation type="submission" date="2020-11" db="EMBL/GenBank/DDBJ databases">
        <authorList>
            <person name="Tran Van P."/>
        </authorList>
    </citation>
    <scope>NUCLEOTIDE SEQUENCE</scope>
</reference>
<dbReference type="InterPro" id="IPR040314">
    <property type="entry name" value="DOP1"/>
</dbReference>
<dbReference type="PANTHER" id="PTHR14042:SF24">
    <property type="entry name" value="PROTEIN DOPEY-1 HOMOLOG"/>
    <property type="match status" value="1"/>
</dbReference>
<evidence type="ECO:0000259" key="1">
    <source>
        <dbReference type="Pfam" id="PF24598"/>
    </source>
</evidence>
<evidence type="ECO:0000313" key="3">
    <source>
        <dbReference type="Proteomes" id="UP000677054"/>
    </source>
</evidence>
<dbReference type="SUPFAM" id="SSF48371">
    <property type="entry name" value="ARM repeat"/>
    <property type="match status" value="1"/>
</dbReference>
<feature type="domain" description="DOP1-like C-terminal" evidence="1">
    <location>
        <begin position="262"/>
        <end position="494"/>
    </location>
</feature>
<dbReference type="EMBL" id="LR899599">
    <property type="protein sequence ID" value="CAD7240986.1"/>
    <property type="molecule type" value="Genomic_DNA"/>
</dbReference>
<dbReference type="InterPro" id="IPR056457">
    <property type="entry name" value="DOP1_C"/>
</dbReference>
<dbReference type="EMBL" id="CAJPEV010000082">
    <property type="protein sequence ID" value="CAG0880260.1"/>
    <property type="molecule type" value="Genomic_DNA"/>
</dbReference>
<keyword evidence="3" id="KW-1185">Reference proteome</keyword>
<sequence length="525" mass="58211">MPIALDKVILSGATTMLLSGHVPDGRLSGSAEAKPMGSVKDARDAAKQALLGHLSRVISALAKLLIHSGEKVKEKIIEILNPIASVSQEAFLTALASVWSATRILSVIENIAAIGASCLEQKSWFLGKNYPSKASSGHCHGFTEKDKASLEALHVLGHHIASFLDIIYQNEEKERMVPLLSSVVASLFPYLHSQLAGELWRQEVSQLLANLSNYQGTRKAWRKDTIELLLHPTFFTPHRPIDTVCFLSCGISDCKRSSNALPLDIWIDVLDIWTKYAVHEEAVHEGRAGSSQGSSLNIFTSRESEEEGRAFFIKRLAFIIFSSERDQFHLLLPSLQEKLSECSRNGSESPVILTNVFLSYRVLLLRMSGSHLGSLWPSILSDSIRILNLLEDLLCNGHSGESAWLPAYLHLMKLLDLAICLPSTFLPQFQLYKWVFVGGSPKSGMRESCLLHHISSLLSQQKMFEIPDEGNRPLLKGVKSIQCLEDLEPYVRHLVSGQTADHHLPLQELLKTAESDLDCDFSECS</sequence>
<dbReference type="OrthoDB" id="297643at2759"/>
<name>A0A7R9A050_9CRUS</name>
<gene>
    <name evidence="2" type="ORF">DSTB1V02_LOCUS988</name>
</gene>